<dbReference type="Pfam" id="PF00531">
    <property type="entry name" value="Death"/>
    <property type="match status" value="1"/>
</dbReference>
<accession>A0AAW1CHQ7</accession>
<comment type="caution">
    <text evidence="3">The sequence shown here is derived from an EMBL/GenBank/DDBJ whole genome shotgun (WGS) entry which is preliminary data.</text>
</comment>
<dbReference type="CDD" id="cd01670">
    <property type="entry name" value="Death"/>
    <property type="match status" value="1"/>
</dbReference>
<gene>
    <name evidence="3" type="ORF">O3M35_003894</name>
</gene>
<protein>
    <recommendedName>
        <fullName evidence="2">Death domain-containing protein</fullName>
    </recommendedName>
</protein>
<evidence type="ECO:0000313" key="3">
    <source>
        <dbReference type="EMBL" id="KAK9498004.1"/>
    </source>
</evidence>
<dbReference type="Gene3D" id="1.10.533.10">
    <property type="entry name" value="Death Domain, Fas"/>
    <property type="match status" value="1"/>
</dbReference>
<evidence type="ECO:0000313" key="4">
    <source>
        <dbReference type="Proteomes" id="UP001461498"/>
    </source>
</evidence>
<dbReference type="EMBL" id="JAPXFL010000013">
    <property type="protein sequence ID" value="KAK9498004.1"/>
    <property type="molecule type" value="Genomic_DNA"/>
</dbReference>
<organism evidence="3 4">
    <name type="scientific">Rhynocoris fuscipes</name>
    <dbReference type="NCBI Taxonomy" id="488301"/>
    <lineage>
        <taxon>Eukaryota</taxon>
        <taxon>Metazoa</taxon>
        <taxon>Ecdysozoa</taxon>
        <taxon>Arthropoda</taxon>
        <taxon>Hexapoda</taxon>
        <taxon>Insecta</taxon>
        <taxon>Pterygota</taxon>
        <taxon>Neoptera</taxon>
        <taxon>Paraneoptera</taxon>
        <taxon>Hemiptera</taxon>
        <taxon>Heteroptera</taxon>
        <taxon>Panheteroptera</taxon>
        <taxon>Cimicomorpha</taxon>
        <taxon>Reduviidae</taxon>
        <taxon>Harpactorinae</taxon>
        <taxon>Harpactorini</taxon>
        <taxon>Rhynocoris</taxon>
    </lineage>
</organism>
<name>A0AAW1CHQ7_9HEMI</name>
<evidence type="ECO:0000259" key="2">
    <source>
        <dbReference type="PROSITE" id="PS50017"/>
    </source>
</evidence>
<sequence length="186" mass="20589">MESDAVPDAPRSQNQSASNKSKSNSNTKKMPSTTGPSDQRACRDVYNFTGASNIHIGHNFHFSNSKKSKVSSSSSKKKKAEIPANVSEVMRTCLDVTEFADITCIKTHINTSWSTLAEKIKTHTNHLENIDRLSTSEAVEEVLLSWIEEHADAALVAILIGNLWELSEKDAACILAEEHMKKKLIY</sequence>
<dbReference type="PROSITE" id="PS50017">
    <property type="entry name" value="DEATH_DOMAIN"/>
    <property type="match status" value="1"/>
</dbReference>
<dbReference type="SUPFAM" id="SSF47986">
    <property type="entry name" value="DEATH domain"/>
    <property type="match status" value="1"/>
</dbReference>
<dbReference type="GO" id="GO:0007165">
    <property type="term" value="P:signal transduction"/>
    <property type="evidence" value="ECO:0007669"/>
    <property type="project" value="InterPro"/>
</dbReference>
<dbReference type="Proteomes" id="UP001461498">
    <property type="component" value="Unassembled WGS sequence"/>
</dbReference>
<dbReference type="InterPro" id="IPR000488">
    <property type="entry name" value="Death_dom"/>
</dbReference>
<keyword evidence="4" id="KW-1185">Reference proteome</keyword>
<feature type="compositionally biased region" description="Low complexity" evidence="1">
    <location>
        <begin position="12"/>
        <end position="29"/>
    </location>
</feature>
<dbReference type="InterPro" id="IPR011029">
    <property type="entry name" value="DEATH-like_dom_sf"/>
</dbReference>
<dbReference type="AlphaFoldDB" id="A0AAW1CHQ7"/>
<evidence type="ECO:0000256" key="1">
    <source>
        <dbReference type="SAM" id="MobiDB-lite"/>
    </source>
</evidence>
<feature type="region of interest" description="Disordered" evidence="1">
    <location>
        <begin position="1"/>
        <end position="41"/>
    </location>
</feature>
<proteinExistence type="predicted"/>
<reference evidence="3 4" key="1">
    <citation type="submission" date="2022-12" db="EMBL/GenBank/DDBJ databases">
        <title>Chromosome-level genome assembly of true bugs.</title>
        <authorList>
            <person name="Ma L."/>
            <person name="Li H."/>
        </authorList>
    </citation>
    <scope>NUCLEOTIDE SEQUENCE [LARGE SCALE GENOMIC DNA]</scope>
    <source>
        <strain evidence="3">Lab_2022b</strain>
    </source>
</reference>
<feature type="domain" description="Death" evidence="2">
    <location>
        <begin position="105"/>
        <end position="179"/>
    </location>
</feature>